<feature type="domain" description="FAD/NAD(P)-binding" evidence="1">
    <location>
        <begin position="7"/>
        <end position="68"/>
    </location>
</feature>
<dbReference type="PRINTS" id="PR00469">
    <property type="entry name" value="PNDRDTASEII"/>
</dbReference>
<dbReference type="InterPro" id="IPR036188">
    <property type="entry name" value="FAD/NAD-bd_sf"/>
</dbReference>
<evidence type="ECO:0000259" key="1">
    <source>
        <dbReference type="Pfam" id="PF07992"/>
    </source>
</evidence>
<protein>
    <recommendedName>
        <fullName evidence="1">FAD/NAD(P)-binding domain-containing protein</fullName>
    </recommendedName>
</protein>
<reference evidence="2 3" key="1">
    <citation type="submission" date="2015-09" db="EMBL/GenBank/DDBJ databases">
        <title>Draft genome sequence of Kouleothrix aurantiaca JCM 19913.</title>
        <authorList>
            <person name="Hemp J."/>
        </authorList>
    </citation>
    <scope>NUCLEOTIDE SEQUENCE [LARGE SCALE GENOMIC DNA]</scope>
    <source>
        <strain evidence="2 3">COM-B</strain>
    </source>
</reference>
<dbReference type="PRINTS" id="PR00368">
    <property type="entry name" value="FADPNR"/>
</dbReference>
<dbReference type="Proteomes" id="UP000050509">
    <property type="component" value="Unassembled WGS sequence"/>
</dbReference>
<dbReference type="InterPro" id="IPR023753">
    <property type="entry name" value="FAD/NAD-binding_dom"/>
</dbReference>
<accession>A0A0P9DJA1</accession>
<evidence type="ECO:0000313" key="2">
    <source>
        <dbReference type="EMBL" id="KPV49913.1"/>
    </source>
</evidence>
<name>A0A0P9DJA1_9CHLR</name>
<evidence type="ECO:0000313" key="3">
    <source>
        <dbReference type="Proteomes" id="UP000050509"/>
    </source>
</evidence>
<feature type="non-terminal residue" evidence="2">
    <location>
        <position position="1"/>
    </location>
</feature>
<comment type="caution">
    <text evidence="2">The sequence shown here is derived from an EMBL/GenBank/DDBJ whole genome shotgun (WGS) entry which is preliminary data.</text>
</comment>
<dbReference type="Pfam" id="PF07992">
    <property type="entry name" value="Pyr_redox_2"/>
    <property type="match status" value="1"/>
</dbReference>
<organism evidence="2 3">
    <name type="scientific">Kouleothrix aurantiaca</name>
    <dbReference type="NCBI Taxonomy" id="186479"/>
    <lineage>
        <taxon>Bacteria</taxon>
        <taxon>Bacillati</taxon>
        <taxon>Chloroflexota</taxon>
        <taxon>Chloroflexia</taxon>
        <taxon>Chloroflexales</taxon>
        <taxon>Roseiflexineae</taxon>
        <taxon>Roseiflexaceae</taxon>
        <taxon>Kouleothrix</taxon>
    </lineage>
</organism>
<dbReference type="AlphaFoldDB" id="A0A0P9DJA1"/>
<dbReference type="GO" id="GO:0016491">
    <property type="term" value="F:oxidoreductase activity"/>
    <property type="evidence" value="ECO:0007669"/>
    <property type="project" value="InterPro"/>
</dbReference>
<gene>
    <name evidence="2" type="ORF">SE17_29930</name>
</gene>
<sequence length="101" mass="10517">YVAIERDGEESFLHVDAVFADAGLLPNSGIARQLAQVDGDGFLLVDSHNATTQPGLFAAGDVTTAFGENILIAIGDGARAAASAYEYILARPRPQDPEGAD</sequence>
<proteinExistence type="predicted"/>
<dbReference type="EMBL" id="LJCR01001678">
    <property type="protein sequence ID" value="KPV49913.1"/>
    <property type="molecule type" value="Genomic_DNA"/>
</dbReference>
<dbReference type="Gene3D" id="3.50.50.60">
    <property type="entry name" value="FAD/NAD(P)-binding domain"/>
    <property type="match status" value="2"/>
</dbReference>
<keyword evidence="3" id="KW-1185">Reference proteome</keyword>
<dbReference type="SUPFAM" id="SSF51905">
    <property type="entry name" value="FAD/NAD(P)-binding domain"/>
    <property type="match status" value="1"/>
</dbReference>